<evidence type="ECO:0000256" key="3">
    <source>
        <dbReference type="ARBA" id="ARBA00022490"/>
    </source>
</evidence>
<dbReference type="PDBsum" id="4JIO"/>
<dbReference type="InterPro" id="IPR038499">
    <property type="entry name" value="BRO1_sf"/>
</dbReference>
<keyword evidence="10" id="KW-0002">3D-structure</keyword>
<evidence type="ECO:0007829" key="10">
    <source>
        <dbReference type="PDB" id="4JIO"/>
    </source>
</evidence>
<dbReference type="SMART" id="SM01041">
    <property type="entry name" value="BRO1"/>
    <property type="match status" value="1"/>
</dbReference>
<dbReference type="GO" id="GO:0036010">
    <property type="term" value="P:protein localization to endosome"/>
    <property type="evidence" value="ECO:0007669"/>
    <property type="project" value="EnsemblFungi"/>
</dbReference>
<evidence type="ECO:0000313" key="8">
    <source>
        <dbReference type="EMBL" id="CCC68292.1"/>
    </source>
</evidence>
<dbReference type="InterPro" id="IPR004328">
    <property type="entry name" value="BRO1_dom"/>
</dbReference>
<dbReference type="Gene3D" id="1.25.40.280">
    <property type="entry name" value="alix/aip1 like domains"/>
    <property type="match status" value="1"/>
</dbReference>
<dbReference type="CDD" id="cd09237">
    <property type="entry name" value="V_ScBro1_like"/>
    <property type="match status" value="1"/>
</dbReference>
<dbReference type="Proteomes" id="UP000001640">
    <property type="component" value="Chromosome 2"/>
</dbReference>
<dbReference type="CDD" id="cd09242">
    <property type="entry name" value="BRO1_ScBro1_like"/>
    <property type="match status" value="1"/>
</dbReference>
<dbReference type="FunCoup" id="G0VBG6">
    <property type="interactions" value="109"/>
</dbReference>
<dbReference type="EvolutionaryTrace" id="G0VBG6"/>
<dbReference type="GO" id="GO:0043328">
    <property type="term" value="P:protein transport to vacuole involved in ubiquitin-dependent protein catabolic process via the multivesicular body sorting pathway"/>
    <property type="evidence" value="ECO:0007669"/>
    <property type="project" value="EnsemblFungi"/>
</dbReference>
<comment type="subcellular location">
    <subcellularLocation>
        <location evidence="2">Cytoplasm</location>
    </subcellularLocation>
    <subcellularLocation>
        <location evidence="1">Endosome</location>
    </subcellularLocation>
</comment>
<dbReference type="GO" id="GO:0070676">
    <property type="term" value="P:intralumenal vesicle formation"/>
    <property type="evidence" value="ECO:0007669"/>
    <property type="project" value="EnsemblFungi"/>
</dbReference>
<name>G0VBG6_NAUCA</name>
<evidence type="ECO:0000256" key="5">
    <source>
        <dbReference type="ARBA" id="ARBA00041284"/>
    </source>
</evidence>
<dbReference type="eggNOG" id="KOG2220">
    <property type="taxonomic scope" value="Eukaryota"/>
</dbReference>
<evidence type="ECO:0000256" key="4">
    <source>
        <dbReference type="ARBA" id="ARBA00022753"/>
    </source>
</evidence>
<feature type="compositionally biased region" description="Polar residues" evidence="6">
    <location>
        <begin position="845"/>
        <end position="855"/>
    </location>
</feature>
<keyword evidence="9" id="KW-1185">Reference proteome</keyword>
<proteinExistence type="evidence at protein level"/>
<organism evidence="8 9">
    <name type="scientific">Naumovozyma castellii</name>
    <name type="common">Yeast</name>
    <name type="synonym">Saccharomyces castellii</name>
    <dbReference type="NCBI Taxonomy" id="27288"/>
    <lineage>
        <taxon>Eukaryota</taxon>
        <taxon>Fungi</taxon>
        <taxon>Dikarya</taxon>
        <taxon>Ascomycota</taxon>
        <taxon>Saccharomycotina</taxon>
        <taxon>Saccharomycetes</taxon>
        <taxon>Saccharomycetales</taxon>
        <taxon>Saccharomycetaceae</taxon>
        <taxon>Naumovozyma</taxon>
    </lineage>
</organism>
<evidence type="ECO:0000256" key="1">
    <source>
        <dbReference type="ARBA" id="ARBA00004177"/>
    </source>
</evidence>
<dbReference type="Gene3D" id="1.20.140.50">
    <property type="entry name" value="alix/aip1 like domains"/>
    <property type="match status" value="1"/>
</dbReference>
<dbReference type="GO" id="GO:1903561">
    <property type="term" value="C:extracellular vesicle"/>
    <property type="evidence" value="ECO:0007669"/>
    <property type="project" value="EnsemblFungi"/>
</dbReference>
<feature type="region of interest" description="Disordered" evidence="6">
    <location>
        <begin position="791"/>
        <end position="855"/>
    </location>
</feature>
<evidence type="ECO:0000259" key="7">
    <source>
        <dbReference type="PROSITE" id="PS51180"/>
    </source>
</evidence>
<accession>G0VBG6</accession>
<sequence>MKPYIIDLKLKDTEKVNWKKSLSNYLKKSYGSRNWESFYDEKLTSNLDHLRNNANGELAPDALLEQNYKYYALLEHLNLRVGKNSSQLKIDFIWYDAEYSLTPKDQKYKQHTITFEKSCILYNIAAILSQAAKEKIDSDPKIAIGLLSKATTTFQYLSENFLNSPSVDLKAENTQFLTNLCHAEAQEVFLSKLLSSPTAEKQASLISKLAFATYNLVDKCSKYLKAPEGGVSPYGEPRWSTIMTCKAYLYRSITAYYYALHLVQENKIGQSIAFLKIANQNIVSAFPFRSSLNDYFDFEGFKETINNKMREFNKDNDYIYHDLIPSSVSIESIKPMDAIKSPTWLQQLQPYMDASSNDADILYKGIVPMEIYEKESIYSEEKAQLLRKEMESVETADLEYTSFVEFTNLPKLINDLKKKYTTGGNNNDADPQLEMMRDQIKSWAYAVQQNEFNDIERIINVISSKRKEILDILATLPAEEKENILKLKASLVEASQSDEKLFRLIKPYVAEIKLLCNDSSLWRKFDEFQSAGAFQPSLLDIDDSKTELILSKLKAITQFAEDLRLLKEERARTMGELKDYVNNNDDITSLLLANKDKSDAELQSLFESELAKFEPLTTRIEATIFKQGSTINGVKIELDNIFGLTGIQDKTPEEQKAELERKLFFDKLEEATTKFTIFSSDIQKGLNFYNSLLKMSKDLQNSVEQNPSRNTSNITMQPPPARPPLPMQPQRMGTSSYSPIPPSDLNSRFDNLNLNHTQQYQGTFSNEPNRTHMQEGPPAYVESTFGMNNFPSQPAPSNYQRPPIPVPQAQASLGAPQVPPKQPPMGMNDLLSRRQQVENEERELQQNPTSFYNKTSVFDENLYSKYST</sequence>
<gene>
    <name evidence="8" type="primary">NCAS0B02080</name>
    <name evidence="8" type="ordered locus">NCAS_0B02080</name>
</gene>
<dbReference type="Pfam" id="PF13949">
    <property type="entry name" value="ALIX_LYPXL_bnd"/>
    <property type="match status" value="1"/>
</dbReference>
<dbReference type="InterPro" id="IPR025304">
    <property type="entry name" value="ALIX_V_dom"/>
</dbReference>
<dbReference type="GeneID" id="96901852"/>
<feature type="domain" description="BRO1" evidence="7">
    <location>
        <begin position="4"/>
        <end position="400"/>
    </location>
</feature>
<keyword evidence="4" id="KW-0967">Endosome</keyword>
<dbReference type="STRING" id="1064592.G0VBG6"/>
<dbReference type="OMA" id="YLKRSYG"/>
<dbReference type="PROSITE" id="PS51180">
    <property type="entry name" value="BRO1"/>
    <property type="match status" value="1"/>
</dbReference>
<dbReference type="InParanoid" id="G0VBG6"/>
<feature type="compositionally biased region" description="Pro residues" evidence="6">
    <location>
        <begin position="717"/>
        <end position="727"/>
    </location>
</feature>
<dbReference type="HOGENOM" id="CLU_321635_0_0_1"/>
<dbReference type="EMBL" id="HE576753">
    <property type="protein sequence ID" value="CCC68292.1"/>
    <property type="molecule type" value="Genomic_DNA"/>
</dbReference>
<dbReference type="GO" id="GO:0010008">
    <property type="term" value="C:endosome membrane"/>
    <property type="evidence" value="ECO:0007669"/>
    <property type="project" value="GOC"/>
</dbReference>
<dbReference type="GO" id="GO:1903003">
    <property type="term" value="P:positive regulation of protein deubiquitination"/>
    <property type="evidence" value="ECO:0007669"/>
    <property type="project" value="EnsemblFungi"/>
</dbReference>
<reference key="2">
    <citation type="submission" date="2011-08" db="EMBL/GenBank/DDBJ databases">
        <title>Genome sequence of Naumovozyma castellii.</title>
        <authorList>
            <person name="Gordon J.L."/>
            <person name="Armisen D."/>
            <person name="Proux-Wera E."/>
            <person name="OhEigeartaigh S.S."/>
            <person name="Byrne K.P."/>
            <person name="Wolfe K.H."/>
        </authorList>
    </citation>
    <scope>NUCLEOTIDE SEQUENCE</scope>
    <source>
        <strain>Type strain:CBS 4309</strain>
    </source>
</reference>
<protein>
    <recommendedName>
        <fullName evidence="5">BRO domain-containing protein 1</fullName>
    </recommendedName>
</protein>
<reference evidence="10" key="3">
    <citation type="journal article" date="2013" name="Dev. Cell">
        <title>The yeast Alix homolog Bro1 functions as a ubiquitin receptor for protein sorting into multivesicular endosomes.</title>
        <authorList>
            <person name="Pashkova N."/>
            <person name="Gakhar L."/>
            <person name="Winistorfer S.C."/>
            <person name="Sunshine A.B."/>
            <person name="Rich M."/>
            <person name="Dunham M.J."/>
            <person name="Yu L."/>
            <person name="Piper R.C."/>
        </authorList>
    </citation>
    <scope>X-RAY CRYSTALLOGRAPHY (3.60 ANGSTROMS) OF 370-708</scope>
</reference>
<evidence type="ECO:0000256" key="2">
    <source>
        <dbReference type="ARBA" id="ARBA00004496"/>
    </source>
</evidence>
<dbReference type="GO" id="GO:0072671">
    <property type="term" value="P:mitochondria-associated ubiquitin-dependent protein catabolic process"/>
    <property type="evidence" value="ECO:0007669"/>
    <property type="project" value="EnsemblFungi"/>
</dbReference>
<dbReference type="KEGG" id="ncs:NCAS_0B02080"/>
<dbReference type="PANTHER" id="PTHR23030">
    <property type="entry name" value="PCD6 INTERACTING PROTEIN-RELATED"/>
    <property type="match status" value="1"/>
</dbReference>
<feature type="compositionally biased region" description="Polar residues" evidence="6">
    <location>
        <begin position="701"/>
        <end position="715"/>
    </location>
</feature>
<evidence type="ECO:0000313" key="9">
    <source>
        <dbReference type="Proteomes" id="UP000001640"/>
    </source>
</evidence>
<dbReference type="PDB" id="4JIO">
    <property type="method" value="X-ray"/>
    <property type="resolution" value="3.60 A"/>
    <property type="chains" value="A/B=370-708"/>
</dbReference>
<feature type="compositionally biased region" description="Basic and acidic residues" evidence="6">
    <location>
        <begin position="831"/>
        <end position="844"/>
    </location>
</feature>
<dbReference type="SMR" id="G0VBG6"/>
<feature type="region of interest" description="Disordered" evidence="6">
    <location>
        <begin position="701"/>
        <end position="736"/>
    </location>
</feature>
<dbReference type="PANTHER" id="PTHR23030:SF30">
    <property type="entry name" value="TYROSINE-PROTEIN PHOSPHATASE NON-RECEPTOR TYPE 23"/>
    <property type="match status" value="1"/>
</dbReference>
<dbReference type="AlphaFoldDB" id="G0VBG6"/>
<feature type="compositionally biased region" description="Polar residues" evidence="6">
    <location>
        <begin position="791"/>
        <end position="800"/>
    </location>
</feature>
<dbReference type="GO" id="GO:0016579">
    <property type="term" value="P:protein deubiquitination"/>
    <property type="evidence" value="ECO:0007669"/>
    <property type="project" value="EnsemblFungi"/>
</dbReference>
<dbReference type="OrthoDB" id="2141925at2759"/>
<dbReference type="Gene3D" id="1.20.120.560">
    <property type="entry name" value="alix/aip1 in complex with the ypdl late domain"/>
    <property type="match status" value="1"/>
</dbReference>
<dbReference type="GO" id="GO:1904669">
    <property type="term" value="P:ATP export"/>
    <property type="evidence" value="ECO:0007669"/>
    <property type="project" value="EnsemblFungi"/>
</dbReference>
<dbReference type="GO" id="GO:0035800">
    <property type="term" value="F:deubiquitinase activator activity"/>
    <property type="evidence" value="ECO:0007669"/>
    <property type="project" value="EnsemblFungi"/>
</dbReference>
<dbReference type="Pfam" id="PF03097">
    <property type="entry name" value="BRO1"/>
    <property type="match status" value="1"/>
</dbReference>
<dbReference type="RefSeq" id="XP_003674666.1">
    <property type="nucleotide sequence ID" value="XM_003674618.1"/>
</dbReference>
<evidence type="ECO:0000256" key="6">
    <source>
        <dbReference type="SAM" id="MobiDB-lite"/>
    </source>
</evidence>
<reference evidence="8 9" key="1">
    <citation type="journal article" date="2011" name="Proc. Natl. Acad. Sci. U.S.A.">
        <title>Evolutionary erosion of yeast sex chromosomes by mating-type switching accidents.</title>
        <authorList>
            <person name="Gordon J.L."/>
            <person name="Armisen D."/>
            <person name="Proux-Wera E."/>
            <person name="Oheigeartaigh S.S."/>
            <person name="Byrne K.P."/>
            <person name="Wolfe K.H."/>
        </authorList>
    </citation>
    <scope>NUCLEOTIDE SEQUENCE [LARGE SCALE GENOMIC DNA]</scope>
    <source>
        <strain evidence="9">ATCC 76901 / BCRC 22586 / CBS 4309 / NBRC 1992 / NRRL Y-12630</strain>
    </source>
</reference>
<keyword evidence="3" id="KW-0963">Cytoplasm</keyword>